<gene>
    <name evidence="1" type="ORF">GLOINDRAFT_338795</name>
</gene>
<name>U9T9J2_RHIID</name>
<proteinExistence type="predicted"/>
<dbReference type="AlphaFoldDB" id="U9T9J2"/>
<reference evidence="1" key="1">
    <citation type="submission" date="2013-07" db="EMBL/GenBank/DDBJ databases">
        <title>The genome of an arbuscular mycorrhizal fungus provides insights into the evolution of the oldest plant symbiosis.</title>
        <authorList>
            <consortium name="DOE Joint Genome Institute"/>
            <person name="Tisserant E."/>
            <person name="Malbreil M."/>
            <person name="Kuo A."/>
            <person name="Kohler A."/>
            <person name="Symeonidi A."/>
            <person name="Balestrini R."/>
            <person name="Charron P."/>
            <person name="Duensing N."/>
            <person name="Frei-dit-Frey N."/>
            <person name="Gianinazzi-Pearson V."/>
            <person name="Gilbert B."/>
            <person name="Handa Y."/>
            <person name="Hijri M."/>
            <person name="Kaul R."/>
            <person name="Kawaguchi M."/>
            <person name="Krajinski F."/>
            <person name="Lammers P."/>
            <person name="Lapierre D."/>
            <person name="Masclaux F.G."/>
            <person name="Murat C."/>
            <person name="Morin E."/>
            <person name="Ndikumana S."/>
            <person name="Pagni M."/>
            <person name="Petitpierre D."/>
            <person name="Requena N."/>
            <person name="Rosikiewicz P."/>
            <person name="Riley R."/>
            <person name="Saito K."/>
            <person name="San Clemente H."/>
            <person name="Shapiro H."/>
            <person name="van Tuinen D."/>
            <person name="Becard G."/>
            <person name="Bonfante P."/>
            <person name="Paszkowski U."/>
            <person name="Shachar-Hill Y."/>
            <person name="Young J.P."/>
            <person name="Sanders I.R."/>
            <person name="Henrissat B."/>
            <person name="Rensing S.A."/>
            <person name="Grigoriev I.V."/>
            <person name="Corradi N."/>
            <person name="Roux C."/>
            <person name="Martin F."/>
        </authorList>
    </citation>
    <scope>NUCLEOTIDE SEQUENCE</scope>
    <source>
        <strain evidence="1">DAOM 197198</strain>
    </source>
</reference>
<organism evidence="1">
    <name type="scientific">Rhizophagus irregularis (strain DAOM 181602 / DAOM 197198 / MUCL 43194)</name>
    <name type="common">Arbuscular mycorrhizal fungus</name>
    <name type="synonym">Glomus intraradices</name>
    <dbReference type="NCBI Taxonomy" id="747089"/>
    <lineage>
        <taxon>Eukaryota</taxon>
        <taxon>Fungi</taxon>
        <taxon>Fungi incertae sedis</taxon>
        <taxon>Mucoromycota</taxon>
        <taxon>Glomeromycotina</taxon>
        <taxon>Glomeromycetes</taxon>
        <taxon>Glomerales</taxon>
        <taxon>Glomeraceae</taxon>
        <taxon>Rhizophagus</taxon>
    </lineage>
</organism>
<dbReference type="HOGENOM" id="CLU_3107620_0_0_1"/>
<dbReference type="VEuPathDB" id="FungiDB:RhiirFUN_026217"/>
<evidence type="ECO:0000313" key="1">
    <source>
        <dbReference type="EMBL" id="ERZ99995.1"/>
    </source>
</evidence>
<protein>
    <submittedName>
        <fullName evidence="1">Uncharacterized protein</fullName>
    </submittedName>
</protein>
<dbReference type="EMBL" id="KI297535">
    <property type="protein sequence ID" value="ERZ99995.1"/>
    <property type="molecule type" value="Genomic_DNA"/>
</dbReference>
<sequence>MPNVILVPQKVVDSTPNENNAKVGLQNVAENNIIPPNSMEPFVLYDLKSKF</sequence>
<accession>U9T9J2</accession>